<feature type="domain" description="Periplasmic binding protein" evidence="5">
    <location>
        <begin position="43"/>
        <end position="312"/>
    </location>
</feature>
<dbReference type="EMBL" id="JBBUTG010000003">
    <property type="protein sequence ID" value="MEK8030356.1"/>
    <property type="molecule type" value="Genomic_DNA"/>
</dbReference>
<sequence>MTFRPLSPACPPSAALRHIALAAAASAALLSGAAVQAADEPVIGLITKTETNPFFVKMKEGAAEAAKAQGAKLLTGAGKTDGDNAGQVTAMENMIAGGAKTILITPSDSKAILPAIKKARDKGVMVIALDSPTDPVDGTDALFATDNYKAGELIGQYAKAALGGKPAKIVTLDLFPGHPVGAQRHNGFLKGFGLPAPDAKVNELGKDAAVVCMADSFGDRAKGQTAMENCLQKAPDVNVVYTINEPAAAGAYNALKKAGKEKGVIIVSVDGGCEGVANVGKGVIAATSQQYPLKMAAMGVEAGVQYAKTGKKVSGYTDTGVTLIAATPVAGVDSKDVKTGTDLCWGKK</sequence>
<evidence type="ECO:0000256" key="1">
    <source>
        <dbReference type="ARBA" id="ARBA00004196"/>
    </source>
</evidence>
<dbReference type="InterPro" id="IPR025997">
    <property type="entry name" value="SBP_2_dom"/>
</dbReference>
<accession>A0ABU9BK69</accession>
<dbReference type="SUPFAM" id="SSF53822">
    <property type="entry name" value="Periplasmic binding protein-like I"/>
    <property type="match status" value="1"/>
</dbReference>
<dbReference type="Proteomes" id="UP001371218">
    <property type="component" value="Unassembled WGS sequence"/>
</dbReference>
<dbReference type="InterPro" id="IPR028082">
    <property type="entry name" value="Peripla_BP_I"/>
</dbReference>
<gene>
    <name evidence="6" type="ORF">AACH06_05920</name>
</gene>
<protein>
    <submittedName>
        <fullName evidence="6">Sugar ABC transporter substrate-binding protein</fullName>
    </submittedName>
</protein>
<evidence type="ECO:0000256" key="3">
    <source>
        <dbReference type="ARBA" id="ARBA00022729"/>
    </source>
</evidence>
<evidence type="ECO:0000256" key="2">
    <source>
        <dbReference type="ARBA" id="ARBA00007639"/>
    </source>
</evidence>
<name>A0ABU9BK69_9BURK</name>
<feature type="chain" id="PRO_5046709721" evidence="4">
    <location>
        <begin position="38"/>
        <end position="348"/>
    </location>
</feature>
<evidence type="ECO:0000313" key="6">
    <source>
        <dbReference type="EMBL" id="MEK8030356.1"/>
    </source>
</evidence>
<evidence type="ECO:0000256" key="4">
    <source>
        <dbReference type="SAM" id="SignalP"/>
    </source>
</evidence>
<organism evidence="6 7">
    <name type="scientific">Ideonella lacteola</name>
    <dbReference type="NCBI Taxonomy" id="2984193"/>
    <lineage>
        <taxon>Bacteria</taxon>
        <taxon>Pseudomonadati</taxon>
        <taxon>Pseudomonadota</taxon>
        <taxon>Betaproteobacteria</taxon>
        <taxon>Burkholderiales</taxon>
        <taxon>Sphaerotilaceae</taxon>
        <taxon>Ideonella</taxon>
    </lineage>
</organism>
<evidence type="ECO:0000259" key="5">
    <source>
        <dbReference type="Pfam" id="PF13407"/>
    </source>
</evidence>
<proteinExistence type="inferred from homology"/>
<keyword evidence="7" id="KW-1185">Reference proteome</keyword>
<evidence type="ECO:0000313" key="7">
    <source>
        <dbReference type="Proteomes" id="UP001371218"/>
    </source>
</evidence>
<feature type="signal peptide" evidence="4">
    <location>
        <begin position="1"/>
        <end position="37"/>
    </location>
</feature>
<dbReference type="CDD" id="cd19973">
    <property type="entry name" value="PBP1_ABC_sugar_binding-like"/>
    <property type="match status" value="1"/>
</dbReference>
<dbReference type="PANTHER" id="PTHR46847:SF1">
    <property type="entry name" value="D-ALLOSE-BINDING PERIPLASMIC PROTEIN-RELATED"/>
    <property type="match status" value="1"/>
</dbReference>
<dbReference type="RefSeq" id="WP_341424724.1">
    <property type="nucleotide sequence ID" value="NZ_JBBUTG010000003.1"/>
</dbReference>
<reference evidence="6 7" key="1">
    <citation type="submission" date="2024-04" db="EMBL/GenBank/DDBJ databases">
        <title>Novel species of the genus Ideonella isolated from streams.</title>
        <authorList>
            <person name="Lu H."/>
        </authorList>
    </citation>
    <scope>NUCLEOTIDE SEQUENCE [LARGE SCALE GENOMIC DNA]</scope>
    <source>
        <strain evidence="6 7">DXS29W</strain>
    </source>
</reference>
<comment type="similarity">
    <text evidence="2">Belongs to the bacterial solute-binding protein 2 family.</text>
</comment>
<dbReference type="Gene3D" id="3.40.50.2300">
    <property type="match status" value="2"/>
</dbReference>
<dbReference type="Pfam" id="PF13407">
    <property type="entry name" value="Peripla_BP_4"/>
    <property type="match status" value="1"/>
</dbReference>
<keyword evidence="3 4" id="KW-0732">Signal</keyword>
<comment type="caution">
    <text evidence="6">The sequence shown here is derived from an EMBL/GenBank/DDBJ whole genome shotgun (WGS) entry which is preliminary data.</text>
</comment>
<comment type="subcellular location">
    <subcellularLocation>
        <location evidence="1">Cell envelope</location>
    </subcellularLocation>
</comment>
<dbReference type="PANTHER" id="PTHR46847">
    <property type="entry name" value="D-ALLOSE-BINDING PERIPLASMIC PROTEIN-RELATED"/>
    <property type="match status" value="1"/>
</dbReference>